<dbReference type="EMBL" id="CP028103">
    <property type="protein sequence ID" value="AVQ32331.1"/>
    <property type="molecule type" value="Genomic_DNA"/>
</dbReference>
<name>A0ABN5JLR4_FUSVA</name>
<dbReference type="RefSeq" id="WP_005951590.1">
    <property type="nucleotide sequence ID" value="NZ_CP028103.1"/>
</dbReference>
<dbReference type="GeneID" id="77469167"/>
<evidence type="ECO:0008006" key="3">
    <source>
        <dbReference type="Google" id="ProtNLM"/>
    </source>
</evidence>
<accession>A0ABN5JLR4</accession>
<reference evidence="2" key="1">
    <citation type="journal article" date="2018" name="MSphere">
        <title>Fusobacterium Genomics Using MinION and Illumina Sequencing Enables Genome Completion and Correction.</title>
        <authorList>
            <person name="Todd S.M."/>
            <person name="Settlage R.E."/>
            <person name="Lahmers K.K."/>
            <person name="Slade D.J."/>
        </authorList>
    </citation>
    <scope>NUCLEOTIDE SEQUENCE [LARGE SCALE GENOMIC DNA]</scope>
    <source>
        <strain evidence="2">ATCC 27725</strain>
    </source>
</reference>
<proteinExistence type="predicted"/>
<evidence type="ECO:0000313" key="2">
    <source>
        <dbReference type="Proteomes" id="UP000241238"/>
    </source>
</evidence>
<evidence type="ECO:0000313" key="1">
    <source>
        <dbReference type="EMBL" id="AVQ32331.1"/>
    </source>
</evidence>
<dbReference type="Proteomes" id="UP000241238">
    <property type="component" value="Chromosome"/>
</dbReference>
<gene>
    <name evidence="1" type="ORF">C4N18_14265</name>
</gene>
<sequence>MSIWRINCKPGSKMVGHKESFEKWIEKGIIGIGWSKEEKFLENLNETYITIETIRKHIYTKLKDWNCKTRSYSSYTNILFDRMKKGDYVWIRYNGIYKLGIVEDECCSYNINPSENFIPDRYQIGFYRKVRFIAKDLNESEVPGKIVASFRNSSTLQRVYEIKEELSLYCNSIIENKTINFSIQDWKNLLSAEDIEEVVGLYLQIEKNLYVYTSSCKKDTSLIEFQLVDKNSKLYGLQAKSGTTSINADEYFKLSKSMKIFLFSSNDIVTNIEKYENMEKIDSKEITLFIEKYLNILPKRIKFWFI</sequence>
<protein>
    <recommendedName>
        <fullName evidence="3">Restriction endonuclease type IV Mrr domain-containing protein</fullName>
    </recommendedName>
</protein>
<organism evidence="1 2">
    <name type="scientific">Fusobacterium varium ATCC 27725</name>
    <dbReference type="NCBI Taxonomy" id="469618"/>
    <lineage>
        <taxon>Bacteria</taxon>
        <taxon>Fusobacteriati</taxon>
        <taxon>Fusobacteriota</taxon>
        <taxon>Fusobacteriia</taxon>
        <taxon>Fusobacteriales</taxon>
        <taxon>Fusobacteriaceae</taxon>
        <taxon>Fusobacterium</taxon>
    </lineage>
</organism>
<keyword evidence="2" id="KW-1185">Reference proteome</keyword>